<dbReference type="Proteomes" id="UP001302274">
    <property type="component" value="Unassembled WGS sequence"/>
</dbReference>
<dbReference type="PANTHER" id="PTHR43806">
    <property type="entry name" value="PEPTIDASE S8"/>
    <property type="match status" value="1"/>
</dbReference>
<dbReference type="PROSITE" id="PS00137">
    <property type="entry name" value="SUBTILASE_HIS"/>
    <property type="match status" value="1"/>
</dbReference>
<evidence type="ECO:0000256" key="2">
    <source>
        <dbReference type="ARBA" id="ARBA00022670"/>
    </source>
</evidence>
<dbReference type="Gene3D" id="3.40.50.200">
    <property type="entry name" value="Peptidase S8/S53 domain"/>
    <property type="match status" value="1"/>
</dbReference>
<dbReference type="InterPro" id="IPR015500">
    <property type="entry name" value="Peptidase_S8_subtilisin-rel"/>
</dbReference>
<dbReference type="PANTHER" id="PTHR43806:SF11">
    <property type="entry name" value="CEREVISIN-RELATED"/>
    <property type="match status" value="1"/>
</dbReference>
<feature type="active site" description="Charge relay system" evidence="5">
    <location>
        <position position="159"/>
    </location>
</feature>
<keyword evidence="2 5" id="KW-0645">Protease</keyword>
<dbReference type="InterPro" id="IPR036852">
    <property type="entry name" value="Peptidase_S8/S53_dom_sf"/>
</dbReference>
<sequence>MNSKLLSVSLLSLFISFTAQATPFNGYIVKVKEGSNFLSSKAVSSYGQITKTAATNFGTFARLETSKGLSDKAMQSLANNPEIEYIEPNYIISLHSNSKKVGTPTDAMFAKQWGLLNTGKNGGGIFSPGVAGEDINVAKAWDITQGAIGDKTIRIAVIDTGVDYTHPDLKSQIEVNVAELNGKAGVDDDGNGFIDDVYGYDFANKDGDPMDGHGHGTHCAGVIGASHNSVGIAGVMSNVKIVPIKFLTDAGSGETIDAISAIDYAIKRGVNVMSNSWGGGEKEQSLLDAITAAETAGITFVAAAGNESSNNDSTASYPANYDVSNVISVGSYTAAGAKSSFSNYGVKSVHVTAPGSSILSTYKNGGYASLSGTSMATPHIAGVIGLLLSKEPNLTPAQIRERLVNTSVKTDKLKSASLSGGRVDAFRALTNK</sequence>
<dbReference type="PROSITE" id="PS51892">
    <property type="entry name" value="SUBTILASE"/>
    <property type="match status" value="1"/>
</dbReference>
<comment type="similarity">
    <text evidence="1 5 6">Belongs to the peptidase S8 family.</text>
</comment>
<evidence type="ECO:0000256" key="5">
    <source>
        <dbReference type="PROSITE-ProRule" id="PRU01240"/>
    </source>
</evidence>
<dbReference type="PROSITE" id="PS00138">
    <property type="entry name" value="SUBTILASE_SER"/>
    <property type="match status" value="1"/>
</dbReference>
<accession>A0ABU5VXJ5</accession>
<dbReference type="InterPro" id="IPR034204">
    <property type="entry name" value="PfSUB1-like_cat_dom"/>
</dbReference>
<dbReference type="InterPro" id="IPR023828">
    <property type="entry name" value="Peptidase_S8_Ser-AS"/>
</dbReference>
<reference evidence="9 10" key="1">
    <citation type="submission" date="2023-11" db="EMBL/GenBank/DDBJ databases">
        <title>A Novel Polar Bacteriovorax (B. antarcticus) Isolated from the Biocrust in Antarctica.</title>
        <authorList>
            <person name="Mun W."/>
            <person name="Choi S.Y."/>
            <person name="Mitchell R.J."/>
        </authorList>
    </citation>
    <scope>NUCLEOTIDE SEQUENCE [LARGE SCALE GENOMIC DNA]</scope>
    <source>
        <strain evidence="9 10">PP10</strain>
    </source>
</reference>
<gene>
    <name evidence="9" type="ORF">SHI21_09085</name>
</gene>
<dbReference type="InterPro" id="IPR050131">
    <property type="entry name" value="Peptidase_S8_subtilisin-like"/>
</dbReference>
<evidence type="ECO:0000256" key="6">
    <source>
        <dbReference type="RuleBase" id="RU003355"/>
    </source>
</evidence>
<keyword evidence="7" id="KW-0732">Signal</keyword>
<comment type="caution">
    <text evidence="9">The sequence shown here is derived from an EMBL/GenBank/DDBJ whole genome shotgun (WGS) entry which is preliminary data.</text>
</comment>
<dbReference type="PROSITE" id="PS00136">
    <property type="entry name" value="SUBTILASE_ASP"/>
    <property type="match status" value="1"/>
</dbReference>
<feature type="signal peptide" evidence="7">
    <location>
        <begin position="1"/>
        <end position="21"/>
    </location>
</feature>
<evidence type="ECO:0000256" key="1">
    <source>
        <dbReference type="ARBA" id="ARBA00011073"/>
    </source>
</evidence>
<dbReference type="EMBL" id="JAYGJQ010000001">
    <property type="protein sequence ID" value="MEA9356355.1"/>
    <property type="molecule type" value="Genomic_DNA"/>
</dbReference>
<dbReference type="CDD" id="cd07473">
    <property type="entry name" value="Peptidases_S8_Subtilisin_like"/>
    <property type="match status" value="1"/>
</dbReference>
<name>A0ABU5VXJ5_9BACT</name>
<keyword evidence="10" id="KW-1185">Reference proteome</keyword>
<evidence type="ECO:0000313" key="10">
    <source>
        <dbReference type="Proteomes" id="UP001302274"/>
    </source>
</evidence>
<dbReference type="PRINTS" id="PR00723">
    <property type="entry name" value="SUBTILISIN"/>
</dbReference>
<dbReference type="Pfam" id="PF00082">
    <property type="entry name" value="Peptidase_S8"/>
    <property type="match status" value="1"/>
</dbReference>
<dbReference type="InterPro" id="IPR037045">
    <property type="entry name" value="S8pro/Inhibitor_I9_sf"/>
</dbReference>
<organism evidence="9 10">
    <name type="scientific">Bacteriovorax antarcticus</name>
    <dbReference type="NCBI Taxonomy" id="3088717"/>
    <lineage>
        <taxon>Bacteria</taxon>
        <taxon>Pseudomonadati</taxon>
        <taxon>Bdellovibrionota</taxon>
        <taxon>Bacteriovoracia</taxon>
        <taxon>Bacteriovoracales</taxon>
        <taxon>Bacteriovoracaceae</taxon>
        <taxon>Bacteriovorax</taxon>
    </lineage>
</organism>
<dbReference type="SUPFAM" id="SSF52743">
    <property type="entry name" value="Subtilisin-like"/>
    <property type="match status" value="1"/>
</dbReference>
<dbReference type="InterPro" id="IPR022398">
    <property type="entry name" value="Peptidase_S8_His-AS"/>
</dbReference>
<feature type="active site" description="Charge relay system" evidence="5">
    <location>
        <position position="215"/>
    </location>
</feature>
<feature type="domain" description="Peptidase S8/S53" evidence="8">
    <location>
        <begin position="151"/>
        <end position="410"/>
    </location>
</feature>
<proteinExistence type="inferred from homology"/>
<feature type="chain" id="PRO_5047141321" evidence="7">
    <location>
        <begin position="22"/>
        <end position="432"/>
    </location>
</feature>
<dbReference type="RefSeq" id="WP_323576049.1">
    <property type="nucleotide sequence ID" value="NZ_JAYGJQ010000001.1"/>
</dbReference>
<keyword evidence="3 5" id="KW-0378">Hydrolase</keyword>
<evidence type="ECO:0000256" key="3">
    <source>
        <dbReference type="ARBA" id="ARBA00022801"/>
    </source>
</evidence>
<dbReference type="Gene3D" id="3.30.70.80">
    <property type="entry name" value="Peptidase S8 propeptide/proteinase inhibitor I9"/>
    <property type="match status" value="1"/>
</dbReference>
<dbReference type="GO" id="GO:0016787">
    <property type="term" value="F:hydrolase activity"/>
    <property type="evidence" value="ECO:0007669"/>
    <property type="project" value="UniProtKB-KW"/>
</dbReference>
<protein>
    <submittedName>
        <fullName evidence="9">S8 family peptidase</fullName>
        <ecNumber evidence="9">3.4.-.-</ecNumber>
    </submittedName>
</protein>
<keyword evidence="4 5" id="KW-0720">Serine protease</keyword>
<evidence type="ECO:0000256" key="4">
    <source>
        <dbReference type="ARBA" id="ARBA00022825"/>
    </source>
</evidence>
<evidence type="ECO:0000313" key="9">
    <source>
        <dbReference type="EMBL" id="MEA9356355.1"/>
    </source>
</evidence>
<dbReference type="EC" id="3.4.-.-" evidence="9"/>
<feature type="active site" description="Charge relay system" evidence="5">
    <location>
        <position position="374"/>
    </location>
</feature>
<evidence type="ECO:0000256" key="7">
    <source>
        <dbReference type="SAM" id="SignalP"/>
    </source>
</evidence>
<dbReference type="InterPro" id="IPR000209">
    <property type="entry name" value="Peptidase_S8/S53_dom"/>
</dbReference>
<evidence type="ECO:0000259" key="8">
    <source>
        <dbReference type="Pfam" id="PF00082"/>
    </source>
</evidence>
<dbReference type="InterPro" id="IPR023827">
    <property type="entry name" value="Peptidase_S8_Asp-AS"/>
</dbReference>